<dbReference type="Gene3D" id="3.30.70.100">
    <property type="match status" value="1"/>
</dbReference>
<keyword evidence="9" id="KW-1185">Reference proteome</keyword>
<dbReference type="PRINTS" id="PR00112">
    <property type="entry name" value="ACYLPHPHTASE"/>
</dbReference>
<dbReference type="InterPro" id="IPR017968">
    <property type="entry name" value="Acylphosphatase_CS"/>
</dbReference>
<feature type="active site" evidence="5">
    <location>
        <position position="20"/>
    </location>
</feature>
<evidence type="ECO:0000256" key="6">
    <source>
        <dbReference type="RuleBase" id="RU004168"/>
    </source>
</evidence>
<reference evidence="8 9" key="1">
    <citation type="submission" date="2018-05" db="EMBL/GenBank/DDBJ databases">
        <title>The Hungate 1000. A catalogue of reference genomes from the rumen microbiome.</title>
        <authorList>
            <person name="Kelly W."/>
        </authorList>
    </citation>
    <scope>NUCLEOTIDE SEQUENCE [LARGE SCALE GENOMIC DNA]</scope>
    <source>
        <strain evidence="8 9">NLAE-zl-C242</strain>
    </source>
</reference>
<proteinExistence type="inferred from homology"/>
<dbReference type="PROSITE" id="PS51160">
    <property type="entry name" value="ACYLPHOSPHATASE_3"/>
    <property type="match status" value="1"/>
</dbReference>
<evidence type="ECO:0000259" key="7">
    <source>
        <dbReference type="PROSITE" id="PS51160"/>
    </source>
</evidence>
<accession>A0A2Y9BA03</accession>
<dbReference type="RefSeq" id="WP_109730188.1">
    <property type="nucleotide sequence ID" value="NZ_BAAACK010000006.1"/>
</dbReference>
<evidence type="ECO:0000313" key="8">
    <source>
        <dbReference type="EMBL" id="PWJ31494.1"/>
    </source>
</evidence>
<sequence length="89" mass="10333">MAEVRKHITFYGRVQGVGFRYTAKYLAQSLQLTGWVKNEWDGTVTMEVQGREPMINKLLVGLNQGSFISIEWMDTKEIPLEKESSFYVR</sequence>
<evidence type="ECO:0000256" key="5">
    <source>
        <dbReference type="PROSITE-ProRule" id="PRU00520"/>
    </source>
</evidence>
<name>A0A2Y9BA03_9FIRM</name>
<feature type="active site" evidence="5">
    <location>
        <position position="38"/>
    </location>
</feature>
<comment type="caution">
    <text evidence="8">The sequence shown here is derived from an EMBL/GenBank/DDBJ whole genome shotgun (WGS) entry which is preliminary data.</text>
</comment>
<dbReference type="SUPFAM" id="SSF54975">
    <property type="entry name" value="Acylphosphatase/BLUF domain-like"/>
    <property type="match status" value="1"/>
</dbReference>
<protein>
    <recommendedName>
        <fullName evidence="3 5">acylphosphatase</fullName>
        <ecNumber evidence="2 5">3.6.1.7</ecNumber>
    </recommendedName>
</protein>
<comment type="similarity">
    <text evidence="1 6">Belongs to the acylphosphatase family.</text>
</comment>
<dbReference type="PANTHER" id="PTHR47268">
    <property type="entry name" value="ACYLPHOSPHATASE"/>
    <property type="match status" value="1"/>
</dbReference>
<dbReference type="PANTHER" id="PTHR47268:SF4">
    <property type="entry name" value="ACYLPHOSPHATASE"/>
    <property type="match status" value="1"/>
</dbReference>
<dbReference type="OrthoDB" id="9808093at2"/>
<dbReference type="PROSITE" id="PS00151">
    <property type="entry name" value="ACYLPHOSPHATASE_2"/>
    <property type="match status" value="1"/>
</dbReference>
<dbReference type="InterPro" id="IPR001792">
    <property type="entry name" value="Acylphosphatase-like_dom"/>
</dbReference>
<evidence type="ECO:0000256" key="3">
    <source>
        <dbReference type="ARBA" id="ARBA00015991"/>
    </source>
</evidence>
<comment type="catalytic activity">
    <reaction evidence="4 5">
        <text>an acyl phosphate + H2O = a carboxylate + phosphate + H(+)</text>
        <dbReference type="Rhea" id="RHEA:14965"/>
        <dbReference type="ChEBI" id="CHEBI:15377"/>
        <dbReference type="ChEBI" id="CHEBI:15378"/>
        <dbReference type="ChEBI" id="CHEBI:29067"/>
        <dbReference type="ChEBI" id="CHEBI:43474"/>
        <dbReference type="ChEBI" id="CHEBI:59918"/>
        <dbReference type="EC" id="3.6.1.7"/>
    </reaction>
</comment>
<dbReference type="Proteomes" id="UP000245845">
    <property type="component" value="Unassembled WGS sequence"/>
</dbReference>
<dbReference type="InterPro" id="IPR020456">
    <property type="entry name" value="Acylphosphatase"/>
</dbReference>
<dbReference type="InterPro" id="IPR036046">
    <property type="entry name" value="Acylphosphatase-like_dom_sf"/>
</dbReference>
<dbReference type="EC" id="3.6.1.7" evidence="2 5"/>
<organism evidence="8 9">
    <name type="scientific">Faecalicatena orotica</name>
    <dbReference type="NCBI Taxonomy" id="1544"/>
    <lineage>
        <taxon>Bacteria</taxon>
        <taxon>Bacillati</taxon>
        <taxon>Bacillota</taxon>
        <taxon>Clostridia</taxon>
        <taxon>Lachnospirales</taxon>
        <taxon>Lachnospiraceae</taxon>
        <taxon>Faecalicatena</taxon>
    </lineage>
</organism>
<evidence type="ECO:0000313" key="9">
    <source>
        <dbReference type="Proteomes" id="UP000245845"/>
    </source>
</evidence>
<evidence type="ECO:0000256" key="1">
    <source>
        <dbReference type="ARBA" id="ARBA00005614"/>
    </source>
</evidence>
<evidence type="ECO:0000256" key="4">
    <source>
        <dbReference type="ARBA" id="ARBA00047645"/>
    </source>
</evidence>
<dbReference type="Pfam" id="PF00708">
    <property type="entry name" value="Acylphosphatase"/>
    <property type="match status" value="1"/>
</dbReference>
<dbReference type="EMBL" id="QGDL01000002">
    <property type="protein sequence ID" value="PWJ31494.1"/>
    <property type="molecule type" value="Genomic_DNA"/>
</dbReference>
<feature type="domain" description="Acylphosphatase-like" evidence="7">
    <location>
        <begin position="5"/>
        <end position="89"/>
    </location>
</feature>
<dbReference type="AlphaFoldDB" id="A0A2Y9BA03"/>
<dbReference type="GO" id="GO:0003998">
    <property type="term" value="F:acylphosphatase activity"/>
    <property type="evidence" value="ECO:0007669"/>
    <property type="project" value="UniProtKB-EC"/>
</dbReference>
<keyword evidence="5" id="KW-0378">Hydrolase</keyword>
<evidence type="ECO:0000256" key="2">
    <source>
        <dbReference type="ARBA" id="ARBA00012150"/>
    </source>
</evidence>
<gene>
    <name evidence="8" type="ORF">A8806_102352</name>
</gene>